<name>A0A1I4Z5F4_9NEIS</name>
<feature type="region of interest" description="Disordered" evidence="1">
    <location>
        <begin position="43"/>
        <end position="64"/>
    </location>
</feature>
<dbReference type="Proteomes" id="UP000242869">
    <property type="component" value="Unassembled WGS sequence"/>
</dbReference>
<sequence length="120" mass="13207">MEQQKYRLVQPGSLNRDPIYTRLLAHHFGMGIGLGMSNETATPFTSRESIPLESAESCRSDPARSTDIEPIAAEPVHSAGQQRECISPRPYPVLPAVTAIVTGVLVGHGIKCLLEWLRER</sequence>
<proteinExistence type="predicted"/>
<evidence type="ECO:0000313" key="2">
    <source>
        <dbReference type="EMBL" id="SFN45438.1"/>
    </source>
</evidence>
<dbReference type="AlphaFoldDB" id="A0A1I4Z5F4"/>
<evidence type="ECO:0000313" key="3">
    <source>
        <dbReference type="Proteomes" id="UP000242869"/>
    </source>
</evidence>
<accession>A0A1I4Z5F4</accession>
<dbReference type="RefSeq" id="WP_143086001.1">
    <property type="nucleotide sequence ID" value="NZ_FOVE01000009.1"/>
</dbReference>
<protein>
    <submittedName>
        <fullName evidence="2">Uncharacterized protein</fullName>
    </submittedName>
</protein>
<dbReference type="STRING" id="83765.SAMN05660284_01533"/>
<keyword evidence="3" id="KW-1185">Reference proteome</keyword>
<evidence type="ECO:0000256" key="1">
    <source>
        <dbReference type="SAM" id="MobiDB-lite"/>
    </source>
</evidence>
<dbReference type="EMBL" id="FOVE01000009">
    <property type="protein sequence ID" value="SFN45438.1"/>
    <property type="molecule type" value="Genomic_DNA"/>
</dbReference>
<reference evidence="3" key="1">
    <citation type="submission" date="2016-10" db="EMBL/GenBank/DDBJ databases">
        <authorList>
            <person name="Varghese N."/>
            <person name="Submissions S."/>
        </authorList>
    </citation>
    <scope>NUCLEOTIDE SEQUENCE [LARGE SCALE GENOMIC DNA]</scope>
    <source>
        <strain evidence="3">DSM 6150</strain>
    </source>
</reference>
<gene>
    <name evidence="2" type="ORF">SAMN05660284_01533</name>
</gene>
<organism evidence="2 3">
    <name type="scientific">Formivibrio citricus</name>
    <dbReference type="NCBI Taxonomy" id="83765"/>
    <lineage>
        <taxon>Bacteria</taxon>
        <taxon>Pseudomonadati</taxon>
        <taxon>Pseudomonadota</taxon>
        <taxon>Betaproteobacteria</taxon>
        <taxon>Neisseriales</taxon>
        <taxon>Chitinibacteraceae</taxon>
        <taxon>Formivibrio</taxon>
    </lineage>
</organism>